<comment type="caution">
    <text evidence="2">The sequence shown here is derived from an EMBL/GenBank/DDBJ whole genome shotgun (WGS) entry which is preliminary data.</text>
</comment>
<evidence type="ECO:0000313" key="2">
    <source>
        <dbReference type="EMBL" id="KAF7834681.1"/>
    </source>
</evidence>
<accession>A0A834WY91</accession>
<name>A0A834WY91_9FABA</name>
<evidence type="ECO:0000256" key="1">
    <source>
        <dbReference type="SAM" id="MobiDB-lite"/>
    </source>
</evidence>
<protein>
    <submittedName>
        <fullName evidence="2">Uncharacterized protein</fullName>
    </submittedName>
</protein>
<feature type="region of interest" description="Disordered" evidence="1">
    <location>
        <begin position="146"/>
        <end position="180"/>
    </location>
</feature>
<keyword evidence="3" id="KW-1185">Reference proteome</keyword>
<sequence length="292" mass="32541">MELQERDRDLTPEEQDNLKRSTKKIKTQGESTTVDLAQGVEHEESSPKPMEESPEGKEKKEEVIPHLDSENGESKIKSVKWALWVPDPAVNQSYKDKLVGINGRDKDLFVEEDAQEQYTGKPVKPTSVIGDSGKVEVGEEAFGPWMTVQLNRRRRPRPPAKNQQPASAPKYPNSGSRFKIFNLEESGDMDIDKVVENKDQEASDVATGEHTLVTSVGTKNLSTQGGKTPIKSNESNPKAPTKHPTAIPKGRADKDAQMEEKLRAMRMFEKQNREVASSLVDLGATQVYSNFL</sequence>
<dbReference type="Proteomes" id="UP000634136">
    <property type="component" value="Unassembled WGS sequence"/>
</dbReference>
<feature type="compositionally biased region" description="Basic and acidic residues" evidence="1">
    <location>
        <begin position="40"/>
        <end position="72"/>
    </location>
</feature>
<reference evidence="2" key="1">
    <citation type="submission" date="2020-09" db="EMBL/GenBank/DDBJ databases">
        <title>Genome-Enabled Discovery of Anthraquinone Biosynthesis in Senna tora.</title>
        <authorList>
            <person name="Kang S.-H."/>
            <person name="Pandey R.P."/>
            <person name="Lee C.-M."/>
            <person name="Sim J.-S."/>
            <person name="Jeong J.-T."/>
            <person name="Choi B.-S."/>
            <person name="Jung M."/>
            <person name="Ginzburg D."/>
            <person name="Zhao K."/>
            <person name="Won S.Y."/>
            <person name="Oh T.-J."/>
            <person name="Yu Y."/>
            <person name="Kim N.-H."/>
            <person name="Lee O.R."/>
            <person name="Lee T.-H."/>
            <person name="Bashyal P."/>
            <person name="Kim T.-S."/>
            <person name="Lee W.-H."/>
            <person name="Kawkins C."/>
            <person name="Kim C.-K."/>
            <person name="Kim J.S."/>
            <person name="Ahn B.O."/>
            <person name="Rhee S.Y."/>
            <person name="Sohng J.K."/>
        </authorList>
    </citation>
    <scope>NUCLEOTIDE SEQUENCE</scope>
    <source>
        <tissue evidence="2">Leaf</tissue>
    </source>
</reference>
<feature type="region of interest" description="Disordered" evidence="1">
    <location>
        <begin position="197"/>
        <end position="255"/>
    </location>
</feature>
<feature type="region of interest" description="Disordered" evidence="1">
    <location>
        <begin position="1"/>
        <end position="72"/>
    </location>
</feature>
<feature type="compositionally biased region" description="Basic and acidic residues" evidence="1">
    <location>
        <begin position="1"/>
        <end position="19"/>
    </location>
</feature>
<organism evidence="2 3">
    <name type="scientific">Senna tora</name>
    <dbReference type="NCBI Taxonomy" id="362788"/>
    <lineage>
        <taxon>Eukaryota</taxon>
        <taxon>Viridiplantae</taxon>
        <taxon>Streptophyta</taxon>
        <taxon>Embryophyta</taxon>
        <taxon>Tracheophyta</taxon>
        <taxon>Spermatophyta</taxon>
        <taxon>Magnoliopsida</taxon>
        <taxon>eudicotyledons</taxon>
        <taxon>Gunneridae</taxon>
        <taxon>Pentapetalae</taxon>
        <taxon>rosids</taxon>
        <taxon>fabids</taxon>
        <taxon>Fabales</taxon>
        <taxon>Fabaceae</taxon>
        <taxon>Caesalpinioideae</taxon>
        <taxon>Cassia clade</taxon>
        <taxon>Senna</taxon>
    </lineage>
</organism>
<feature type="compositionally biased region" description="Polar residues" evidence="1">
    <location>
        <begin position="212"/>
        <end position="238"/>
    </location>
</feature>
<dbReference type="EMBL" id="JAAIUW010000004">
    <property type="protein sequence ID" value="KAF7834681.1"/>
    <property type="molecule type" value="Genomic_DNA"/>
</dbReference>
<gene>
    <name evidence="2" type="ORF">G2W53_009540</name>
</gene>
<dbReference type="AlphaFoldDB" id="A0A834WY91"/>
<evidence type="ECO:0000313" key="3">
    <source>
        <dbReference type="Proteomes" id="UP000634136"/>
    </source>
</evidence>
<proteinExistence type="predicted"/>